<reference evidence="1" key="1">
    <citation type="submission" date="2024-03" db="EMBL/GenBank/DDBJ databases">
        <title>Human intestinal bacterial collection.</title>
        <authorList>
            <person name="Pauvert C."/>
            <person name="Hitch T.C.A."/>
            <person name="Clavel T."/>
        </authorList>
    </citation>
    <scope>NUCLEOTIDE SEQUENCE</scope>
    <source>
        <strain evidence="1">CLA-AA-H227</strain>
    </source>
</reference>
<gene>
    <name evidence="1" type="ORF">WMO40_01305</name>
</gene>
<dbReference type="EC" id="2.4.1.-" evidence="1"/>
<comment type="caution">
    <text evidence="1">The sequence shown here is derived from an EMBL/GenBank/DDBJ whole genome shotgun (WGS) entry which is preliminary data.</text>
</comment>
<evidence type="ECO:0000313" key="1">
    <source>
        <dbReference type="EMBL" id="MEQ2525321.1"/>
    </source>
</evidence>
<organism evidence="1 2">
    <name type="scientific">Robertmurraya yapensis</name>
    <name type="common">ex Hitch et al 2024</name>
    <dbReference type="NCBI Taxonomy" id="3133160"/>
    <lineage>
        <taxon>Bacteria</taxon>
        <taxon>Bacillati</taxon>
        <taxon>Bacillota</taxon>
        <taxon>Bacilli</taxon>
        <taxon>Bacillales</taxon>
        <taxon>Bacillaceae</taxon>
        <taxon>Robertmurraya</taxon>
    </lineage>
</organism>
<sequence length="538" mass="61662">MRKQVIQQRTIADKKVEPSIPLEIKITGNHSSDKSESAFEGPILIKKDRVIIHDEAEATSNGRKVNILMAASEGVPFFVTGGLGEVIGALPKEIMKDSKERFDVRVVLPLYESISPQERKKMQFLGYFHVELAWRKQYCGVFRTEKDGIIYYFIDNEFYFKRSIPYGYDDDGERFAFLSKAVLESIQVMDFEPNIIHCHDWQTALIPVYLHYTYHHLHLKSLFTIHNIEYQGKNDLHMLEDIIGLPAEARGVLEYNGCVNLMKAAIECAYRVNTVSPNYASELMNDYFAQGLARIIQRNGQKVKGILNGIDMELYNPETDPSIFVNYNQETLDKKNLNKTELQRLVNLPVEEKVPLFAIVSRLVTHKGIDIVAAMMEKLLSEKVQVVILGIGERKYEDYFKWLQDQYQGKVASLITFNQDLARKIYAGADFFLMPSKSEPCGLAQMIASRYGTVPIVHAVGGLRDTIHDCSKGEGNGFVFDQYNGNDLLHAIYRGLETYKNEQDWNALVEWIMGIDFSWGKSAREYESLYMELDKVYI</sequence>
<accession>A0ACC6S614</accession>
<dbReference type="Proteomes" id="UP001439875">
    <property type="component" value="Unassembled WGS sequence"/>
</dbReference>
<evidence type="ECO:0000313" key="2">
    <source>
        <dbReference type="Proteomes" id="UP001439875"/>
    </source>
</evidence>
<proteinExistence type="predicted"/>
<keyword evidence="2" id="KW-1185">Reference proteome</keyword>
<dbReference type="EMBL" id="JBBMEW010000001">
    <property type="protein sequence ID" value="MEQ2525321.1"/>
    <property type="molecule type" value="Genomic_DNA"/>
</dbReference>
<name>A0ACC6S614_9BACI</name>
<protein>
    <submittedName>
        <fullName evidence="1">Glycogen/starch synthase</fullName>
        <ecNumber evidence="1">2.4.1.-</ecNumber>
    </submittedName>
</protein>
<keyword evidence="1" id="KW-0328">Glycosyltransferase</keyword>
<keyword evidence="1" id="KW-0808">Transferase</keyword>